<protein>
    <recommendedName>
        <fullName evidence="3">F-box domain-containing protein</fullName>
    </recommendedName>
</protein>
<dbReference type="Proteomes" id="UP000218334">
    <property type="component" value="Unassembled WGS sequence"/>
</dbReference>
<name>A0A2H3BGQ7_9AGAR</name>
<accession>A0A2H3BGQ7</accession>
<organism evidence="1 2">
    <name type="scientific">Armillaria solidipes</name>
    <dbReference type="NCBI Taxonomy" id="1076256"/>
    <lineage>
        <taxon>Eukaryota</taxon>
        <taxon>Fungi</taxon>
        <taxon>Dikarya</taxon>
        <taxon>Basidiomycota</taxon>
        <taxon>Agaricomycotina</taxon>
        <taxon>Agaricomycetes</taxon>
        <taxon>Agaricomycetidae</taxon>
        <taxon>Agaricales</taxon>
        <taxon>Marasmiineae</taxon>
        <taxon>Physalacriaceae</taxon>
        <taxon>Armillaria</taxon>
    </lineage>
</organism>
<dbReference type="EMBL" id="KZ293456">
    <property type="protein sequence ID" value="PBK63757.1"/>
    <property type="molecule type" value="Genomic_DNA"/>
</dbReference>
<evidence type="ECO:0000313" key="1">
    <source>
        <dbReference type="EMBL" id="PBK63757.1"/>
    </source>
</evidence>
<keyword evidence="2" id="KW-1185">Reference proteome</keyword>
<gene>
    <name evidence="1" type="ORF">ARMSODRAFT_1023656</name>
</gene>
<dbReference type="AlphaFoldDB" id="A0A2H3BGQ7"/>
<evidence type="ECO:0008006" key="3">
    <source>
        <dbReference type="Google" id="ProtNLM"/>
    </source>
</evidence>
<proteinExistence type="predicted"/>
<evidence type="ECO:0000313" key="2">
    <source>
        <dbReference type="Proteomes" id="UP000218334"/>
    </source>
</evidence>
<reference evidence="2" key="1">
    <citation type="journal article" date="2017" name="Nat. Ecol. Evol.">
        <title>Genome expansion and lineage-specific genetic innovations in the forest pathogenic fungi Armillaria.</title>
        <authorList>
            <person name="Sipos G."/>
            <person name="Prasanna A.N."/>
            <person name="Walter M.C."/>
            <person name="O'Connor E."/>
            <person name="Balint B."/>
            <person name="Krizsan K."/>
            <person name="Kiss B."/>
            <person name="Hess J."/>
            <person name="Varga T."/>
            <person name="Slot J."/>
            <person name="Riley R."/>
            <person name="Boka B."/>
            <person name="Rigling D."/>
            <person name="Barry K."/>
            <person name="Lee J."/>
            <person name="Mihaltcheva S."/>
            <person name="LaButti K."/>
            <person name="Lipzen A."/>
            <person name="Waldron R."/>
            <person name="Moloney N.M."/>
            <person name="Sperisen C."/>
            <person name="Kredics L."/>
            <person name="Vagvoelgyi C."/>
            <person name="Patrignani A."/>
            <person name="Fitzpatrick D."/>
            <person name="Nagy I."/>
            <person name="Doyle S."/>
            <person name="Anderson J.B."/>
            <person name="Grigoriev I.V."/>
            <person name="Gueldener U."/>
            <person name="Muensterkoetter M."/>
            <person name="Nagy L.G."/>
        </authorList>
    </citation>
    <scope>NUCLEOTIDE SEQUENCE [LARGE SCALE GENOMIC DNA]</scope>
    <source>
        <strain evidence="2">28-4</strain>
    </source>
</reference>
<sequence length="421" mass="47729">MSALLPAPAPLPQELIDIIIDEVQYDFSTLISLTSASPCCARARIYLYRAIDLSQRRSAIRFFHLCAMDGRIRSYVQSIYVETLSTPDYTDFHHILQSLTEVQELTISGEYECIPPVLRGVFMTYNLSALILKDMEFDYADLQAFVRPYPTLRRFSAFEVRVEEQVAPNAAENRQRSLESLSLSQTDFFTRASKGIGHGIPFILADIRRLFLMSTMGSLNDLQQMLNVVHQPLEELYIYEPLILRGDGGAPTLDLTKISTLTLEIAVADEGPGKIQWTAHHFASRPVDKVCTTEINFVLTFPEGWHNVRSVQADIRRIQFQGAWDTLGALLAGHLKSKIERVRIIMSNQDSMERSGFLVMARGLSEVWLQSVRRRLTDVGGRSIKVGAIFREVETQPILPRSNGTYAWEVTNHLIYRSHST</sequence>